<gene>
    <name evidence="1" type="ORF">LSALG_LOCUS42857</name>
</gene>
<evidence type="ECO:0000313" key="2">
    <source>
        <dbReference type="Proteomes" id="UP001177003"/>
    </source>
</evidence>
<dbReference type="Proteomes" id="UP001177003">
    <property type="component" value="Chromosome 9"/>
</dbReference>
<dbReference type="PANTHER" id="PTHR34835:SF90">
    <property type="entry name" value="AMINOTRANSFERASE-LIKE PLANT MOBILE DOMAIN-CONTAINING PROTEIN"/>
    <property type="match status" value="1"/>
</dbReference>
<evidence type="ECO:0000313" key="1">
    <source>
        <dbReference type="EMBL" id="CAI9304484.1"/>
    </source>
</evidence>
<accession>A0AA36A4I6</accession>
<proteinExistence type="predicted"/>
<dbReference type="AlphaFoldDB" id="A0AA36A4I6"/>
<dbReference type="PANTHER" id="PTHR34835">
    <property type="entry name" value="OS07G0283600 PROTEIN-RELATED"/>
    <property type="match status" value="1"/>
</dbReference>
<organism evidence="1 2">
    <name type="scientific">Lactuca saligna</name>
    <name type="common">Willowleaf lettuce</name>
    <dbReference type="NCBI Taxonomy" id="75948"/>
    <lineage>
        <taxon>Eukaryota</taxon>
        <taxon>Viridiplantae</taxon>
        <taxon>Streptophyta</taxon>
        <taxon>Embryophyta</taxon>
        <taxon>Tracheophyta</taxon>
        <taxon>Spermatophyta</taxon>
        <taxon>Magnoliopsida</taxon>
        <taxon>eudicotyledons</taxon>
        <taxon>Gunneridae</taxon>
        <taxon>Pentapetalae</taxon>
        <taxon>asterids</taxon>
        <taxon>campanulids</taxon>
        <taxon>Asterales</taxon>
        <taxon>Asteraceae</taxon>
        <taxon>Cichorioideae</taxon>
        <taxon>Cichorieae</taxon>
        <taxon>Lactucinae</taxon>
        <taxon>Lactuca</taxon>
    </lineage>
</organism>
<sequence length="302" mass="34871">MGFGSLLHIDIDTTPSLLNYYLLDHYEPSSSRLSMENMVITITKDTLHEMLGLPNTGEDFLSLSSCDKDNEVHQEWKGQYDKKGFNGEEYLKRIKNTKQDNLMFRLNILTLFINTFAESTLSGPNQINVVNKLVLVKEFSKIDWCKYILDCLVRRKQMWRKDDKTCYYSGPILVLTLVYVHKMKFAGMKIVKRLAFVRNVTGSLLEKIEKMEMSVGGFGRQLPENFEDIGDDDGMVDEDDILDGMMRDYGDEEAYVAVIKHSYGVILSKKKNIERALKHGIEKFPDSLSLKEWCGKNKKLFK</sequence>
<reference evidence="1" key="1">
    <citation type="submission" date="2023-04" db="EMBL/GenBank/DDBJ databases">
        <authorList>
            <person name="Vijverberg K."/>
            <person name="Xiong W."/>
            <person name="Schranz E."/>
        </authorList>
    </citation>
    <scope>NUCLEOTIDE SEQUENCE</scope>
</reference>
<name>A0AA36A4I6_LACSI</name>
<keyword evidence="2" id="KW-1185">Reference proteome</keyword>
<protein>
    <submittedName>
        <fullName evidence="1">Uncharacterized protein</fullName>
    </submittedName>
</protein>
<dbReference type="EMBL" id="OX465085">
    <property type="protein sequence ID" value="CAI9304484.1"/>
    <property type="molecule type" value="Genomic_DNA"/>
</dbReference>